<feature type="domain" description="F-box" evidence="1">
    <location>
        <begin position="12"/>
        <end position="52"/>
    </location>
</feature>
<dbReference type="Gene3D" id="1.20.1280.50">
    <property type="match status" value="1"/>
</dbReference>
<reference evidence="3" key="1">
    <citation type="submission" date="2013-09" db="EMBL/GenBank/DDBJ databases">
        <title>Corchorus olitorius genome sequencing.</title>
        <authorList>
            <person name="Alam M."/>
            <person name="Haque M.S."/>
            <person name="Islam M.S."/>
            <person name="Emdad E.M."/>
            <person name="Islam M.M."/>
            <person name="Ahmed B."/>
            <person name="Halim A."/>
            <person name="Hossen Q.M.M."/>
            <person name="Hossain M.Z."/>
            <person name="Ahmed R."/>
            <person name="Khan M.M."/>
            <person name="Islam R."/>
            <person name="Rashid M.M."/>
            <person name="Khan S.A."/>
            <person name="Rahman M.S."/>
            <person name="Alam M."/>
            <person name="Yahiya A.S."/>
            <person name="Khan M.S."/>
            <person name="Azam M.S."/>
            <person name="Haque T."/>
            <person name="Lashkar M.Z.H."/>
            <person name="Akhand A.I."/>
            <person name="Morshed G."/>
            <person name="Roy S."/>
            <person name="Uddin K.S."/>
            <person name="Rabeya T."/>
            <person name="Hossain A.S."/>
            <person name="Chowdhury A."/>
            <person name="Snigdha A.R."/>
            <person name="Mortoza M.S."/>
            <person name="Matin S.A."/>
            <person name="Hoque S.M.E."/>
            <person name="Islam M.K."/>
            <person name="Roy D.K."/>
            <person name="Haider R."/>
            <person name="Moosa M.M."/>
            <person name="Elias S.M."/>
            <person name="Hasan A.M."/>
            <person name="Jahan S."/>
            <person name="Shafiuddin M."/>
            <person name="Mahmood N."/>
            <person name="Shommy N.S."/>
        </authorList>
    </citation>
    <scope>NUCLEOTIDE SEQUENCE [LARGE SCALE GENOMIC DNA]</scope>
    <source>
        <strain evidence="3">cv. O-4</strain>
    </source>
</reference>
<accession>A0A1R3JLL4</accession>
<dbReference type="Pfam" id="PF00646">
    <property type="entry name" value="F-box"/>
    <property type="match status" value="1"/>
</dbReference>
<dbReference type="OrthoDB" id="591557at2759"/>
<organism evidence="2 3">
    <name type="scientific">Corchorus olitorius</name>
    <dbReference type="NCBI Taxonomy" id="93759"/>
    <lineage>
        <taxon>Eukaryota</taxon>
        <taxon>Viridiplantae</taxon>
        <taxon>Streptophyta</taxon>
        <taxon>Embryophyta</taxon>
        <taxon>Tracheophyta</taxon>
        <taxon>Spermatophyta</taxon>
        <taxon>Magnoliopsida</taxon>
        <taxon>eudicotyledons</taxon>
        <taxon>Gunneridae</taxon>
        <taxon>Pentapetalae</taxon>
        <taxon>rosids</taxon>
        <taxon>malvids</taxon>
        <taxon>Malvales</taxon>
        <taxon>Malvaceae</taxon>
        <taxon>Grewioideae</taxon>
        <taxon>Apeibeae</taxon>
        <taxon>Corchorus</taxon>
    </lineage>
</organism>
<dbReference type="InterPro" id="IPR017451">
    <property type="entry name" value="F-box-assoc_interact_dom"/>
</dbReference>
<dbReference type="Proteomes" id="UP000187203">
    <property type="component" value="Unassembled WGS sequence"/>
</dbReference>
<proteinExistence type="predicted"/>
<dbReference type="SUPFAM" id="SSF81383">
    <property type="entry name" value="F-box domain"/>
    <property type="match status" value="1"/>
</dbReference>
<dbReference type="InterPro" id="IPR050796">
    <property type="entry name" value="SCF_F-box_component"/>
</dbReference>
<dbReference type="AlphaFoldDB" id="A0A1R3JLL4"/>
<dbReference type="InterPro" id="IPR001810">
    <property type="entry name" value="F-box_dom"/>
</dbReference>
<dbReference type="SMART" id="SM00256">
    <property type="entry name" value="FBOX"/>
    <property type="match status" value="1"/>
</dbReference>
<dbReference type="STRING" id="93759.A0A1R3JLL4"/>
<evidence type="ECO:0000313" key="2">
    <source>
        <dbReference type="EMBL" id="OMO95701.1"/>
    </source>
</evidence>
<gene>
    <name evidence="2" type="ORF">COLO4_15713</name>
</gene>
<name>A0A1R3JLL4_9ROSI</name>
<dbReference type="InterPro" id="IPR036047">
    <property type="entry name" value="F-box-like_dom_sf"/>
</dbReference>
<dbReference type="Pfam" id="PF07734">
    <property type="entry name" value="FBA_1"/>
    <property type="match status" value="1"/>
</dbReference>
<dbReference type="NCBIfam" id="TIGR01640">
    <property type="entry name" value="F_box_assoc_1"/>
    <property type="match status" value="1"/>
</dbReference>
<sequence length="372" mass="42734">MKKLRHTASVPVPDVLHKDILSFLPVKTLMRFRCVSKPWSSLINDRDFSKSHVQRYINGGINTTNEFTLLIPSSLGLYCMDSNSLGNIVKLKPPLQTSPVDTINIIGSCSGLVCLITSYNFDMVIWNMSTNDYHKVRYHDNYVSQCPITFFGFGYDHESDDYKVVRILDFLPTYPHQTFDVQVYSLRSNTWKEIGSFQMVRFFMDMVENPVFVSGALHWSAYSKAESGLHSILAFNLVAENFVEVPRPAFLVSSQHCITFGVLEGCLSIRVSQLCCPNPTEVEIWVMKDYMVVESWTKLFSIGVRAPNFVDIPMAPLAYSNCGDKLLFHEYDRLYWYDKRKKIYERVGDQTFIQPEMSLRSLVSVSAYRESN</sequence>
<keyword evidence="3" id="KW-1185">Reference proteome</keyword>
<dbReference type="PANTHER" id="PTHR31672">
    <property type="entry name" value="BNACNNG10540D PROTEIN"/>
    <property type="match status" value="1"/>
</dbReference>
<protein>
    <recommendedName>
        <fullName evidence="1">F-box domain-containing protein</fullName>
    </recommendedName>
</protein>
<dbReference type="CDD" id="cd22157">
    <property type="entry name" value="F-box_AtFBW1-like"/>
    <property type="match status" value="1"/>
</dbReference>
<evidence type="ECO:0000313" key="3">
    <source>
        <dbReference type="Proteomes" id="UP000187203"/>
    </source>
</evidence>
<dbReference type="EMBL" id="AWUE01015791">
    <property type="protein sequence ID" value="OMO95701.1"/>
    <property type="molecule type" value="Genomic_DNA"/>
</dbReference>
<dbReference type="InterPro" id="IPR006527">
    <property type="entry name" value="F-box-assoc_dom_typ1"/>
</dbReference>
<evidence type="ECO:0000259" key="1">
    <source>
        <dbReference type="SMART" id="SM00256"/>
    </source>
</evidence>
<comment type="caution">
    <text evidence="2">The sequence shown here is derived from an EMBL/GenBank/DDBJ whole genome shotgun (WGS) entry which is preliminary data.</text>
</comment>
<dbReference type="PANTHER" id="PTHR31672:SF13">
    <property type="entry name" value="F-BOX PROTEIN CPR30-LIKE"/>
    <property type="match status" value="1"/>
</dbReference>